<feature type="active site" evidence="2">
    <location>
        <position position="371"/>
    </location>
</feature>
<dbReference type="PIRSF" id="PIRSF000443">
    <property type="entry name" value="Homoser_Ac_trans"/>
    <property type="match status" value="1"/>
</dbReference>
<comment type="caution">
    <text evidence="2">Lacks conserved residue(s) required for the propagation of feature annotation.</text>
</comment>
<dbReference type="InterPro" id="IPR008220">
    <property type="entry name" value="HAT_MetX-like"/>
</dbReference>
<name>A0ABT8GFH4_9MICO</name>
<comment type="caution">
    <text evidence="4">The sequence shown here is derived from an EMBL/GenBank/DDBJ whole genome shotgun (WGS) entry which is preliminary data.</text>
</comment>
<dbReference type="GO" id="GO:0004414">
    <property type="term" value="F:homoserine O-acetyltransferase activity"/>
    <property type="evidence" value="ECO:0007669"/>
    <property type="project" value="UniProtKB-EC"/>
</dbReference>
<organism evidence="4 5">
    <name type="scientific">Demequina muriae</name>
    <dbReference type="NCBI Taxonomy" id="3051664"/>
    <lineage>
        <taxon>Bacteria</taxon>
        <taxon>Bacillati</taxon>
        <taxon>Actinomycetota</taxon>
        <taxon>Actinomycetes</taxon>
        <taxon>Micrococcales</taxon>
        <taxon>Demequinaceae</taxon>
        <taxon>Demequina</taxon>
    </lineage>
</organism>
<comment type="pathway">
    <text evidence="2">Amino-acid biosynthesis; L-methionine biosynthesis via de novo pathway; O-acetyl-L-homoserine from L-homoserine: step 1/1.</text>
</comment>
<keyword evidence="5" id="KW-1185">Reference proteome</keyword>
<keyword evidence="2 4" id="KW-0012">Acyltransferase</keyword>
<evidence type="ECO:0000256" key="2">
    <source>
        <dbReference type="HAMAP-Rule" id="MF_00296"/>
    </source>
</evidence>
<dbReference type="Pfam" id="PF00561">
    <property type="entry name" value="Abhydrolase_1"/>
    <property type="match status" value="1"/>
</dbReference>
<keyword evidence="2" id="KW-0486">Methionine biosynthesis</keyword>
<proteinExistence type="inferred from homology"/>
<dbReference type="Gene3D" id="1.10.1740.110">
    <property type="match status" value="1"/>
</dbReference>
<dbReference type="EMBL" id="JAUHQA010000001">
    <property type="protein sequence ID" value="MDN4480170.1"/>
    <property type="molecule type" value="Genomic_DNA"/>
</dbReference>
<evidence type="ECO:0000256" key="1">
    <source>
        <dbReference type="ARBA" id="ARBA00022679"/>
    </source>
</evidence>
<comment type="function">
    <text evidence="2">Transfers an acetyl group from acetyl-CoA to L-homoserine, forming acetyl-L-homoserine.</text>
</comment>
<comment type="subunit">
    <text evidence="2">Homodimer.</text>
</comment>
<feature type="active site" description="Nucleophile" evidence="2">
    <location>
        <position position="176"/>
    </location>
</feature>
<dbReference type="InterPro" id="IPR000073">
    <property type="entry name" value="AB_hydrolase_1"/>
</dbReference>
<comment type="similarity">
    <text evidence="2">Belongs to the AB hydrolase superfamily. MetX family.</text>
</comment>
<protein>
    <recommendedName>
        <fullName evidence="2">Homoserine O-acetyltransferase</fullName>
        <shortName evidence="2">HAT</shortName>
        <ecNumber evidence="2">2.3.1.31</ecNumber>
    </recommendedName>
    <alternativeName>
        <fullName evidence="2">Homoserine transacetylase</fullName>
        <shortName evidence="2">HTA</shortName>
    </alternativeName>
</protein>
<feature type="domain" description="AB hydrolase-1" evidence="3">
    <location>
        <begin position="71"/>
        <end position="375"/>
    </location>
</feature>
<dbReference type="Proteomes" id="UP001172708">
    <property type="component" value="Unassembled WGS sequence"/>
</dbReference>
<evidence type="ECO:0000259" key="3">
    <source>
        <dbReference type="Pfam" id="PF00561"/>
    </source>
</evidence>
<dbReference type="EC" id="2.3.1.31" evidence="2"/>
<keyword evidence="1 2" id="KW-0808">Transferase</keyword>
<dbReference type="PANTHER" id="PTHR32268">
    <property type="entry name" value="HOMOSERINE O-ACETYLTRANSFERASE"/>
    <property type="match status" value="1"/>
</dbReference>
<dbReference type="RefSeq" id="WP_301141504.1">
    <property type="nucleotide sequence ID" value="NZ_JAUHQA010000001.1"/>
</dbReference>
<sequence length="392" mass="41167">MAATGAPWAPADIASGELPRATAAWRPGDPVGRRQFLDIASLPLEADARGALDVTLAYETWGELNAARDNAVYVAHAFTGDSHVLGPAGPGHAGPGWWPGLVGPGRAIDPDRHFIVSANVVGGCQGTTGPAHPHPDDGHAWGSRFPWVTVRDMVGAEARLADALGIDRWRLVIGPSLGGLRALEWAASFPDRVQGIGVIGATAATTADQIAWGSAQAHAIRLDPGFRGGDYYDVDDGAGPHRGLALAREIAHTTYRTSAELDARFGRTVQHGDPLTPDGQFAVQSYLAHHGTKLVGRFDANSYLRMIHAVDTHDVGRGRGGAAHALSAFAGQALVVAVDSDRLYPVDDARRTAAALGRDTAVTVLEAASGHDSFLADWPELAQEVAAFERGL</sequence>
<dbReference type="SUPFAM" id="SSF53474">
    <property type="entry name" value="alpha/beta-Hydrolases"/>
    <property type="match status" value="1"/>
</dbReference>
<dbReference type="PANTHER" id="PTHR32268:SF11">
    <property type="entry name" value="HOMOSERINE O-ACETYLTRANSFERASE"/>
    <property type="match status" value="1"/>
</dbReference>
<dbReference type="NCBIfam" id="NF001209">
    <property type="entry name" value="PRK00175.1"/>
    <property type="match status" value="1"/>
</dbReference>
<reference evidence="4" key="1">
    <citation type="submission" date="2023-06" db="EMBL/GenBank/DDBJ databases">
        <title>Egi l300058.</title>
        <authorList>
            <person name="Gao L."/>
            <person name="Fang B.-Z."/>
            <person name="Li W.-J."/>
        </authorList>
    </citation>
    <scope>NUCLEOTIDE SEQUENCE</scope>
    <source>
        <strain evidence="4">EGI L300058</strain>
    </source>
</reference>
<dbReference type="NCBIfam" id="TIGR01392">
    <property type="entry name" value="homoserO_Ac_trn"/>
    <property type="match status" value="1"/>
</dbReference>
<feature type="binding site" evidence="2">
    <location>
        <position position="372"/>
    </location>
    <ligand>
        <name>substrate</name>
    </ligand>
</feature>
<keyword evidence="2" id="KW-0963">Cytoplasm</keyword>
<dbReference type="HAMAP" id="MF_00296">
    <property type="entry name" value="MetX_acyltransf"/>
    <property type="match status" value="1"/>
</dbReference>
<evidence type="ECO:0000313" key="5">
    <source>
        <dbReference type="Proteomes" id="UP001172708"/>
    </source>
</evidence>
<dbReference type="Gene3D" id="3.40.50.1820">
    <property type="entry name" value="alpha/beta hydrolase"/>
    <property type="match status" value="1"/>
</dbReference>
<accession>A0ABT8GFH4</accession>
<feature type="binding site" evidence="2">
    <location>
        <position position="248"/>
    </location>
    <ligand>
        <name>substrate</name>
    </ligand>
</feature>
<dbReference type="InterPro" id="IPR029058">
    <property type="entry name" value="AB_hydrolase_fold"/>
</dbReference>
<evidence type="ECO:0000313" key="4">
    <source>
        <dbReference type="EMBL" id="MDN4480170.1"/>
    </source>
</evidence>
<keyword evidence="2" id="KW-0028">Amino-acid biosynthesis</keyword>
<comment type="catalytic activity">
    <reaction evidence="2">
        <text>L-homoserine + acetyl-CoA = O-acetyl-L-homoserine + CoA</text>
        <dbReference type="Rhea" id="RHEA:13701"/>
        <dbReference type="ChEBI" id="CHEBI:57287"/>
        <dbReference type="ChEBI" id="CHEBI:57288"/>
        <dbReference type="ChEBI" id="CHEBI:57476"/>
        <dbReference type="ChEBI" id="CHEBI:57716"/>
        <dbReference type="EC" id="2.3.1.31"/>
    </reaction>
</comment>
<comment type="subcellular location">
    <subcellularLocation>
        <location evidence="2">Cytoplasm</location>
    </subcellularLocation>
</comment>
<feature type="active site" evidence="2">
    <location>
        <position position="341"/>
    </location>
</feature>
<gene>
    <name evidence="2" type="primary">metXA</name>
    <name evidence="4" type="ORF">QQX02_04440</name>
</gene>